<reference evidence="1" key="1">
    <citation type="submission" date="2021-01" db="EMBL/GenBank/DDBJ databases">
        <title>Phytophthora aleatoria, a newly-described species from Pinus radiata is distinct from Phytophthora cactorum isolates based on comparative genomics.</title>
        <authorList>
            <person name="Mcdougal R."/>
            <person name="Panda P."/>
            <person name="Williams N."/>
            <person name="Studholme D.J."/>
        </authorList>
    </citation>
    <scope>NUCLEOTIDE SEQUENCE</scope>
    <source>
        <strain evidence="1">NZFS 3830</strain>
    </source>
</reference>
<dbReference type="OrthoDB" id="106306at2759"/>
<organism evidence="1 2">
    <name type="scientific">Phytophthora cactorum</name>
    <dbReference type="NCBI Taxonomy" id="29920"/>
    <lineage>
        <taxon>Eukaryota</taxon>
        <taxon>Sar</taxon>
        <taxon>Stramenopiles</taxon>
        <taxon>Oomycota</taxon>
        <taxon>Peronosporomycetes</taxon>
        <taxon>Peronosporales</taxon>
        <taxon>Peronosporaceae</taxon>
        <taxon>Phytophthora</taxon>
    </lineage>
</organism>
<gene>
    <name evidence="1" type="ORF">JG687_00017160</name>
</gene>
<sequence>MFPALSECSNRQEILMLCIASLVLHHDYVRDTLPTSHPLLATYLFRQPNVLAQLRSQVSTGASTWMKATGIPPHIGLYKQLLQVQASIDKLPPVLLQGISNLIDEKGVAAGNITKQMLETTIESLLERVGLAHTQHPAVTTTVSSVDGENVYYYDGKFHLLPQTFEFPRTGPFSSWMLW</sequence>
<evidence type="ECO:0000313" key="1">
    <source>
        <dbReference type="EMBL" id="KAG6945640.1"/>
    </source>
</evidence>
<dbReference type="AlphaFoldDB" id="A0A8T1TT66"/>
<protein>
    <submittedName>
        <fullName evidence="1">Uncharacterized protein</fullName>
    </submittedName>
</protein>
<name>A0A8T1TT66_9STRA</name>
<dbReference type="Proteomes" id="UP000688947">
    <property type="component" value="Unassembled WGS sequence"/>
</dbReference>
<evidence type="ECO:0000313" key="2">
    <source>
        <dbReference type="Proteomes" id="UP000688947"/>
    </source>
</evidence>
<proteinExistence type="predicted"/>
<accession>A0A8T1TT66</accession>
<dbReference type="VEuPathDB" id="FungiDB:PC110_g3348"/>
<dbReference type="EMBL" id="JAENGZ010001919">
    <property type="protein sequence ID" value="KAG6945640.1"/>
    <property type="molecule type" value="Genomic_DNA"/>
</dbReference>
<comment type="caution">
    <text evidence="1">The sequence shown here is derived from an EMBL/GenBank/DDBJ whole genome shotgun (WGS) entry which is preliminary data.</text>
</comment>